<sequence length="532" mass="54159">MTALAGTGVLVRLALRRDRLLLPIWILVIAAIPVATASAIAELYPDVGSRLALGATIMANPALQALTGPIFDPTSVGGLTAWRAITFATVLAALMSIMLVTRHTRAEEESGRAELIGAAPVGRYALPAAAVLVTGLANLLAALLLIAGFAGQGLPAAGSIAFAGAVAGVGLVFAGIAAVTAQLTENARTANALAIAVLGLFLLLRAAGDAAGAEAVSWLSPLGWAQRTRAFADERWWLLAIVAAVAILLVAAADLLARRRDLGAGLLPSRRGPASAAASLRSPLALAWRLQRGLLLGWAAAFAVAGAVFGSLAAGVGDIVGDNPQIADMLARLGGAGALTDTFFATQLSLFALVAGGYAVQATLRLRAEESIGRAEPVLVAAVPRWRWLAGHLACALAGSALILAIAGLAAGLAHGLRIGEPATQAIRILGAALAQIPAVWVLAAITVLLFGLLPRATSLAWAFLVVFALLGQLGELLQIDERIRRLSPFAHSPSLPGGTIAVGPLIGLCLLSAALMAAGLAGFHRRDLNSD</sequence>
<feature type="transmembrane region" description="Helical" evidence="1">
    <location>
        <begin position="236"/>
        <end position="257"/>
    </location>
</feature>
<name>A0A5M3WB74_9ACTN</name>
<comment type="caution">
    <text evidence="2">The sequence shown here is derived from an EMBL/GenBank/DDBJ whole genome shotgun (WGS) entry which is preliminary data.</text>
</comment>
<feature type="transmembrane region" description="Helical" evidence="1">
    <location>
        <begin position="393"/>
        <end position="414"/>
    </location>
</feature>
<feature type="transmembrane region" description="Helical" evidence="1">
    <location>
        <begin position="294"/>
        <end position="316"/>
    </location>
</feature>
<gene>
    <name evidence="2" type="ORF">Acor_83660</name>
</gene>
<keyword evidence="1" id="KW-0812">Transmembrane</keyword>
<feature type="transmembrane region" description="Helical" evidence="1">
    <location>
        <begin position="500"/>
        <end position="524"/>
    </location>
</feature>
<feature type="transmembrane region" description="Helical" evidence="1">
    <location>
        <begin position="336"/>
        <end position="360"/>
    </location>
</feature>
<feature type="transmembrane region" description="Helical" evidence="1">
    <location>
        <begin position="426"/>
        <end position="453"/>
    </location>
</feature>
<accession>A0A5M3WB74</accession>
<protein>
    <submittedName>
        <fullName evidence="2">Exporter of polyketide antibiotics</fullName>
    </submittedName>
</protein>
<keyword evidence="1" id="KW-0472">Membrane</keyword>
<feature type="transmembrane region" description="Helical" evidence="1">
    <location>
        <begin position="20"/>
        <end position="41"/>
    </location>
</feature>
<organism evidence="2 3">
    <name type="scientific">Acrocarpospora corrugata</name>
    <dbReference type="NCBI Taxonomy" id="35763"/>
    <lineage>
        <taxon>Bacteria</taxon>
        <taxon>Bacillati</taxon>
        <taxon>Actinomycetota</taxon>
        <taxon>Actinomycetes</taxon>
        <taxon>Streptosporangiales</taxon>
        <taxon>Streptosporangiaceae</taxon>
        <taxon>Acrocarpospora</taxon>
    </lineage>
</organism>
<feature type="transmembrane region" description="Helical" evidence="1">
    <location>
        <begin position="81"/>
        <end position="100"/>
    </location>
</feature>
<evidence type="ECO:0000256" key="1">
    <source>
        <dbReference type="SAM" id="Phobius"/>
    </source>
</evidence>
<dbReference type="AlphaFoldDB" id="A0A5M3WB74"/>
<feature type="transmembrane region" description="Helical" evidence="1">
    <location>
        <begin position="192"/>
        <end position="216"/>
    </location>
</feature>
<dbReference type="Proteomes" id="UP000334990">
    <property type="component" value="Unassembled WGS sequence"/>
</dbReference>
<proteinExistence type="predicted"/>
<feature type="transmembrane region" description="Helical" evidence="1">
    <location>
        <begin position="156"/>
        <end position="180"/>
    </location>
</feature>
<reference evidence="2 3" key="1">
    <citation type="submission" date="2019-10" db="EMBL/GenBank/DDBJ databases">
        <title>Whole genome shotgun sequence of Acrocarpospora corrugata NBRC 13972.</title>
        <authorList>
            <person name="Ichikawa N."/>
            <person name="Kimura A."/>
            <person name="Kitahashi Y."/>
            <person name="Komaki H."/>
            <person name="Oguchi A."/>
        </authorList>
    </citation>
    <scope>NUCLEOTIDE SEQUENCE [LARGE SCALE GENOMIC DNA]</scope>
    <source>
        <strain evidence="2 3">NBRC 13972</strain>
    </source>
</reference>
<feature type="transmembrane region" description="Helical" evidence="1">
    <location>
        <begin position="121"/>
        <end position="150"/>
    </location>
</feature>
<evidence type="ECO:0000313" key="2">
    <source>
        <dbReference type="EMBL" id="GES06297.1"/>
    </source>
</evidence>
<keyword evidence="3" id="KW-1185">Reference proteome</keyword>
<feature type="transmembrane region" description="Helical" evidence="1">
    <location>
        <begin position="460"/>
        <end position="480"/>
    </location>
</feature>
<evidence type="ECO:0000313" key="3">
    <source>
        <dbReference type="Proteomes" id="UP000334990"/>
    </source>
</evidence>
<keyword evidence="1" id="KW-1133">Transmembrane helix</keyword>
<dbReference type="EMBL" id="BLAD01000147">
    <property type="protein sequence ID" value="GES06297.1"/>
    <property type="molecule type" value="Genomic_DNA"/>
</dbReference>